<keyword evidence="2" id="KW-0547">Nucleotide-binding</keyword>
<dbReference type="STRING" id="1121267.CCUN_0062"/>
<dbReference type="GO" id="GO:0005524">
    <property type="term" value="F:ATP binding"/>
    <property type="evidence" value="ECO:0007669"/>
    <property type="project" value="UniProtKB-KW"/>
</dbReference>
<accession>A0A1W6BUG2</accession>
<comment type="similarity">
    <text evidence="1">Belongs to the GSP E family.</text>
</comment>
<evidence type="ECO:0000256" key="3">
    <source>
        <dbReference type="ARBA" id="ARBA00022840"/>
    </source>
</evidence>
<sequence length="536" mass="62170">MREFLSKLGFSGGNFDFKDVKCQEFLFDLYLKDKLSLDELYLKLGLESEEFLKTLAKYYKMEFLSFENYDENFKLPLNLLLEFKILPIKTDEENVYIARAKPFSLELLERIQSLFRDKFVKAVISDCFKISKALNRLRIKEELKNLSFQLKEEWEDNFKQENQSSVSKIFDFILKEALNLNSSDIHIESRKNDALIRFRVDGELQFFCILEKEIYQALVFHIKFLTHLNVAEQRKAQDGNFELKLENQNYDFRVSTLPLIYGESVVLRILKHDEKFLELKNLNFLDSHLKALQKAISSSYGMILITGATGSGKSTTLYACLNALKSIKKKIITAEDPIEYKMQGIQQILLNPKAGLEFNNALRAILRQDPDIIMIGEIRDEQSLDIAIKSSLTGHLLLSTLHTNDSISTIDRLLDMKAKPYLIAQALSLIVAQRLVRKLCIFCKRKSEKKYTLFQGQFYESRGCEHCNYSGYSGRDLVAEFLVIDENLKELIRENVGKKRILEYARKQGFQTMLECGLQKAKEGLTSIEELQRVLD</sequence>
<evidence type="ECO:0000313" key="5">
    <source>
        <dbReference type="EMBL" id="ARJ55730.1"/>
    </source>
</evidence>
<evidence type="ECO:0000256" key="2">
    <source>
        <dbReference type="ARBA" id="ARBA00022741"/>
    </source>
</evidence>
<dbReference type="InterPro" id="IPR037257">
    <property type="entry name" value="T2SS_E_N_sf"/>
</dbReference>
<evidence type="ECO:0000259" key="4">
    <source>
        <dbReference type="PROSITE" id="PS00662"/>
    </source>
</evidence>
<dbReference type="PANTHER" id="PTHR30258:SF3">
    <property type="entry name" value="SLL1921 PROTEIN"/>
    <property type="match status" value="1"/>
</dbReference>
<dbReference type="AlphaFoldDB" id="A0A1W6BUG2"/>
<protein>
    <submittedName>
        <fullName evidence="5">Transformation system, type II secretion system ATPase CtsE</fullName>
    </submittedName>
</protein>
<dbReference type="RefSeq" id="WP_035175584.1">
    <property type="nucleotide sequence ID" value="NZ_CP020867.1"/>
</dbReference>
<dbReference type="SUPFAM" id="SSF160246">
    <property type="entry name" value="EspE N-terminal domain-like"/>
    <property type="match status" value="1"/>
</dbReference>
<dbReference type="GO" id="GO:0005886">
    <property type="term" value="C:plasma membrane"/>
    <property type="evidence" value="ECO:0007669"/>
    <property type="project" value="TreeGrafter"/>
</dbReference>
<reference evidence="5 6" key="1">
    <citation type="submission" date="2017-04" db="EMBL/GenBank/DDBJ databases">
        <title>Complete genome sequence of the Campylobacter cuniculorum type strain LMG24588.</title>
        <authorList>
            <person name="Miller W.G."/>
            <person name="Yee E."/>
            <person name="Revez J."/>
            <person name="Bono J.L."/>
            <person name="Rossi M."/>
        </authorList>
    </citation>
    <scope>NUCLEOTIDE SEQUENCE [LARGE SCALE GENOMIC DNA]</scope>
    <source>
        <strain evidence="5 6">LMG 24588</strain>
    </source>
</reference>
<dbReference type="SMART" id="SM00382">
    <property type="entry name" value="AAA"/>
    <property type="match status" value="1"/>
</dbReference>
<dbReference type="SUPFAM" id="SSF52540">
    <property type="entry name" value="P-loop containing nucleoside triphosphate hydrolases"/>
    <property type="match status" value="1"/>
</dbReference>
<dbReference type="EMBL" id="CP020867">
    <property type="protein sequence ID" value="ARJ55730.1"/>
    <property type="molecule type" value="Genomic_DNA"/>
</dbReference>
<dbReference type="eggNOG" id="COG2804">
    <property type="taxonomic scope" value="Bacteria"/>
</dbReference>
<name>A0A1W6BUG2_9BACT</name>
<dbReference type="OrthoDB" id="9805147at2"/>
<gene>
    <name evidence="5" type="primary">ctsE</name>
    <name evidence="5" type="ORF">CCUN_0062</name>
</gene>
<dbReference type="Gene3D" id="3.30.450.90">
    <property type="match status" value="1"/>
</dbReference>
<dbReference type="Proteomes" id="UP000192902">
    <property type="component" value="Chromosome"/>
</dbReference>
<dbReference type="GO" id="GO:0016887">
    <property type="term" value="F:ATP hydrolysis activity"/>
    <property type="evidence" value="ECO:0007669"/>
    <property type="project" value="TreeGrafter"/>
</dbReference>
<dbReference type="Gene3D" id="3.40.50.300">
    <property type="entry name" value="P-loop containing nucleotide triphosphate hydrolases"/>
    <property type="match status" value="1"/>
</dbReference>
<proteinExistence type="inferred from homology"/>
<dbReference type="KEGG" id="ccun:CCUN_0062"/>
<dbReference type="CDD" id="cd01129">
    <property type="entry name" value="PulE-GspE-like"/>
    <property type="match status" value="1"/>
</dbReference>
<dbReference type="InterPro" id="IPR001482">
    <property type="entry name" value="T2SS/T4SS_dom"/>
</dbReference>
<evidence type="ECO:0000256" key="1">
    <source>
        <dbReference type="ARBA" id="ARBA00006611"/>
    </source>
</evidence>
<evidence type="ECO:0000313" key="6">
    <source>
        <dbReference type="Proteomes" id="UP000192902"/>
    </source>
</evidence>
<dbReference type="InterPro" id="IPR027417">
    <property type="entry name" value="P-loop_NTPase"/>
</dbReference>
<dbReference type="Pfam" id="PF00437">
    <property type="entry name" value="T2SSE"/>
    <property type="match status" value="1"/>
</dbReference>
<dbReference type="Pfam" id="PF05157">
    <property type="entry name" value="MshEN"/>
    <property type="match status" value="1"/>
</dbReference>
<organism evidence="5 6">
    <name type="scientific">Campylobacter cuniculorum DSM 23162 = LMG 24588</name>
    <dbReference type="NCBI Taxonomy" id="1121267"/>
    <lineage>
        <taxon>Bacteria</taxon>
        <taxon>Pseudomonadati</taxon>
        <taxon>Campylobacterota</taxon>
        <taxon>Epsilonproteobacteria</taxon>
        <taxon>Campylobacterales</taxon>
        <taxon>Campylobacteraceae</taxon>
        <taxon>Campylobacter</taxon>
    </lineage>
</organism>
<dbReference type="InterPro" id="IPR003593">
    <property type="entry name" value="AAA+_ATPase"/>
</dbReference>
<dbReference type="PANTHER" id="PTHR30258">
    <property type="entry name" value="TYPE II SECRETION SYSTEM PROTEIN GSPE-RELATED"/>
    <property type="match status" value="1"/>
</dbReference>
<dbReference type="InterPro" id="IPR007831">
    <property type="entry name" value="T2SS_GspE_N"/>
</dbReference>
<keyword evidence="3" id="KW-0067">ATP-binding</keyword>
<dbReference type="PROSITE" id="PS00662">
    <property type="entry name" value="T2SP_E"/>
    <property type="match status" value="1"/>
</dbReference>
<feature type="domain" description="Bacterial type II secretion system protein E" evidence="4">
    <location>
        <begin position="366"/>
        <end position="380"/>
    </location>
</feature>